<dbReference type="InterPro" id="IPR052179">
    <property type="entry name" value="DD-CPase-like"/>
</dbReference>
<evidence type="ECO:0000313" key="5">
    <source>
        <dbReference type="Proteomes" id="UP000439550"/>
    </source>
</evidence>
<feature type="transmembrane region" description="Helical" evidence="2">
    <location>
        <begin position="7"/>
        <end position="27"/>
    </location>
</feature>
<keyword evidence="5" id="KW-1185">Reference proteome</keyword>
<keyword evidence="2" id="KW-1133">Transmembrane helix</keyword>
<dbReference type="AlphaFoldDB" id="A0A7X1Z8Y8"/>
<evidence type="ECO:0000256" key="1">
    <source>
        <dbReference type="SAM" id="MobiDB-lite"/>
    </source>
</evidence>
<keyword evidence="4" id="KW-0645">Protease</keyword>
<proteinExistence type="predicted"/>
<keyword evidence="4" id="KW-0121">Carboxypeptidase</keyword>
<protein>
    <submittedName>
        <fullName evidence="4">D-alanyl-D-alanine carboxypeptidase family protein</fullName>
    </submittedName>
</protein>
<evidence type="ECO:0000259" key="3">
    <source>
        <dbReference type="Pfam" id="PF02557"/>
    </source>
</evidence>
<dbReference type="RefSeq" id="WP_153496561.1">
    <property type="nucleotide sequence ID" value="NZ_CBCRWP010000011.1"/>
</dbReference>
<dbReference type="Proteomes" id="UP000439550">
    <property type="component" value="Unassembled WGS sequence"/>
</dbReference>
<dbReference type="InterPro" id="IPR009045">
    <property type="entry name" value="Zn_M74/Hedgehog-like"/>
</dbReference>
<dbReference type="GO" id="GO:0004180">
    <property type="term" value="F:carboxypeptidase activity"/>
    <property type="evidence" value="ECO:0007669"/>
    <property type="project" value="UniProtKB-KW"/>
</dbReference>
<dbReference type="PANTHER" id="PTHR34385:SF1">
    <property type="entry name" value="PEPTIDOGLYCAN L-ALANYL-D-GLUTAMATE ENDOPEPTIDASE CWLK"/>
    <property type="match status" value="1"/>
</dbReference>
<dbReference type="InterPro" id="IPR058193">
    <property type="entry name" value="VanY/YodJ_core_dom"/>
</dbReference>
<organism evidence="4 5">
    <name type="scientific">Lactococcus hircilactis</name>
    <dbReference type="NCBI Taxonomy" id="1494462"/>
    <lineage>
        <taxon>Bacteria</taxon>
        <taxon>Bacillati</taxon>
        <taxon>Bacillota</taxon>
        <taxon>Bacilli</taxon>
        <taxon>Lactobacillales</taxon>
        <taxon>Streptococcaceae</taxon>
        <taxon>Lactococcus</taxon>
    </lineage>
</organism>
<keyword evidence="4" id="KW-0378">Hydrolase</keyword>
<comment type="caution">
    <text evidence="4">The sequence shown here is derived from an EMBL/GenBank/DDBJ whole genome shotgun (WGS) entry which is preliminary data.</text>
</comment>
<feature type="region of interest" description="Disordered" evidence="1">
    <location>
        <begin position="41"/>
        <end position="81"/>
    </location>
</feature>
<dbReference type="OrthoDB" id="9792074at2"/>
<dbReference type="CDD" id="cd14852">
    <property type="entry name" value="LD-carboxypeptidase"/>
    <property type="match status" value="1"/>
</dbReference>
<accession>A0A7X1Z8Y8</accession>
<dbReference type="PANTHER" id="PTHR34385">
    <property type="entry name" value="D-ALANYL-D-ALANINE CARBOXYPEPTIDASE"/>
    <property type="match status" value="1"/>
</dbReference>
<sequence>MKKNKKMLWSIFALFIVLILIIAIGWYKNQAVFTTQTKTNARLSSSDQNQTSEKSSSSKSSVRSSTSTSTSSSSSSDLPQAHQSDWDLIIVNKNNPKGELNPPLAQVDGKDVNARIAQAAAAFLAAAKSIDPDEHFISGYRSVAYQSQLYNMYVAQEMSGDGTVNSTGKEISKAQAIQNVNTYSQPAGMSEHNTGLAIDMSTVDSLNASDPTVVQKVMAIAPHYGFILHFQKGMEASTGVDYEDWHYRYVGVENATYMTAHHLSLEQYVALLPK</sequence>
<dbReference type="InterPro" id="IPR003709">
    <property type="entry name" value="VanY-like_core_dom"/>
</dbReference>
<dbReference type="GO" id="GO:0006508">
    <property type="term" value="P:proteolysis"/>
    <property type="evidence" value="ECO:0007669"/>
    <property type="project" value="InterPro"/>
</dbReference>
<reference evidence="4 5" key="1">
    <citation type="submission" date="2019-10" db="EMBL/GenBank/DDBJ databases">
        <authorList>
            <person name="Dong K."/>
        </authorList>
    </citation>
    <scope>NUCLEOTIDE SEQUENCE [LARGE SCALE GENOMIC DNA]</scope>
    <source>
        <strain evidence="4 5">DSM 28960</strain>
    </source>
</reference>
<keyword evidence="2" id="KW-0472">Membrane</keyword>
<feature type="compositionally biased region" description="Low complexity" evidence="1">
    <location>
        <begin position="44"/>
        <end position="76"/>
    </location>
</feature>
<feature type="domain" description="D-alanyl-D-alanine carboxypeptidase-like core" evidence="3">
    <location>
        <begin position="111"/>
        <end position="251"/>
    </location>
</feature>
<evidence type="ECO:0000313" key="4">
    <source>
        <dbReference type="EMBL" id="MQW39897.1"/>
    </source>
</evidence>
<dbReference type="Pfam" id="PF02557">
    <property type="entry name" value="VanY"/>
    <property type="match status" value="1"/>
</dbReference>
<gene>
    <name evidence="4" type="ORF">GHI93_08155</name>
</gene>
<evidence type="ECO:0000256" key="2">
    <source>
        <dbReference type="SAM" id="Phobius"/>
    </source>
</evidence>
<name>A0A7X1Z8Y8_9LACT</name>
<dbReference type="SUPFAM" id="SSF55166">
    <property type="entry name" value="Hedgehog/DD-peptidase"/>
    <property type="match status" value="1"/>
</dbReference>
<dbReference type="EMBL" id="WITJ01000010">
    <property type="protein sequence ID" value="MQW39897.1"/>
    <property type="molecule type" value="Genomic_DNA"/>
</dbReference>
<keyword evidence="2" id="KW-0812">Transmembrane</keyword>
<dbReference type="Gene3D" id="3.30.1380.10">
    <property type="match status" value="1"/>
</dbReference>